<protein>
    <submittedName>
        <fullName evidence="2">GNAT family protein</fullName>
        <ecNumber evidence="2">2.-.-.-</ecNumber>
    </submittedName>
</protein>
<evidence type="ECO:0000259" key="1">
    <source>
        <dbReference type="PROSITE" id="PS51186"/>
    </source>
</evidence>
<dbReference type="PROSITE" id="PS51186">
    <property type="entry name" value="GNAT"/>
    <property type="match status" value="1"/>
</dbReference>
<reference evidence="2 3" key="1">
    <citation type="submission" date="2024-03" db="EMBL/GenBank/DDBJ databases">
        <title>Human intestinal bacterial collection.</title>
        <authorList>
            <person name="Pauvert C."/>
            <person name="Hitch T.C.A."/>
            <person name="Clavel T."/>
        </authorList>
    </citation>
    <scope>NUCLEOTIDE SEQUENCE [LARGE SCALE GENOMIC DNA]</scope>
    <source>
        <strain evidence="2 3">CLA-SR-H024</strain>
    </source>
</reference>
<comment type="caution">
    <text evidence="2">The sequence shown here is derived from an EMBL/GenBank/DDBJ whole genome shotgun (WGS) entry which is preliminary data.</text>
</comment>
<dbReference type="InterPro" id="IPR000182">
    <property type="entry name" value="GNAT_dom"/>
</dbReference>
<dbReference type="PANTHER" id="PTHR43415:SF3">
    <property type="entry name" value="GNAT-FAMILY ACETYLTRANSFERASE"/>
    <property type="match status" value="1"/>
</dbReference>
<dbReference type="EC" id="2.-.-.-" evidence="2"/>
<dbReference type="CDD" id="cd04301">
    <property type="entry name" value="NAT_SF"/>
    <property type="match status" value="1"/>
</dbReference>
<proteinExistence type="predicted"/>
<dbReference type="Proteomes" id="UP001465426">
    <property type="component" value="Unassembled WGS sequence"/>
</dbReference>
<dbReference type="RefSeq" id="WP_235249338.1">
    <property type="nucleotide sequence ID" value="NZ_JBBMFN010000057.1"/>
</dbReference>
<gene>
    <name evidence="2" type="ORF">WMO63_18325</name>
</gene>
<dbReference type="EMBL" id="JBBMFN010000057">
    <property type="protein sequence ID" value="MEQ2467616.1"/>
    <property type="molecule type" value="Genomic_DNA"/>
</dbReference>
<evidence type="ECO:0000313" key="3">
    <source>
        <dbReference type="Proteomes" id="UP001465426"/>
    </source>
</evidence>
<keyword evidence="3" id="KW-1185">Reference proteome</keyword>
<dbReference type="InterPro" id="IPR016181">
    <property type="entry name" value="Acyl_CoA_acyltransferase"/>
</dbReference>
<dbReference type="Gene3D" id="3.40.630.30">
    <property type="match status" value="1"/>
</dbReference>
<dbReference type="SUPFAM" id="SSF55729">
    <property type="entry name" value="Acyl-CoA N-acyltransferases (Nat)"/>
    <property type="match status" value="1"/>
</dbReference>
<dbReference type="PANTHER" id="PTHR43415">
    <property type="entry name" value="SPERMIDINE N(1)-ACETYLTRANSFERASE"/>
    <property type="match status" value="1"/>
</dbReference>
<organism evidence="2 3">
    <name type="scientific">Niallia hominis</name>
    <dbReference type="NCBI Taxonomy" id="3133173"/>
    <lineage>
        <taxon>Bacteria</taxon>
        <taxon>Bacillati</taxon>
        <taxon>Bacillota</taxon>
        <taxon>Bacilli</taxon>
        <taxon>Bacillales</taxon>
        <taxon>Bacillaceae</taxon>
        <taxon>Niallia</taxon>
    </lineage>
</organism>
<accession>A0ABV1F4J0</accession>
<dbReference type="Pfam" id="PF00583">
    <property type="entry name" value="Acetyltransf_1"/>
    <property type="match status" value="1"/>
</dbReference>
<evidence type="ECO:0000313" key="2">
    <source>
        <dbReference type="EMBL" id="MEQ2467616.1"/>
    </source>
</evidence>
<name>A0ABV1F4J0_9BACI</name>
<sequence length="183" mass="21072">MKIIPISYHQNGLRYTIRCAEEKDADQLSQIRLKIDGETSFFDRNPGEGMLTPNDFKQLIHTDLQGFNRLFLLAETETGQIIAFSRCEGSSLKRLMHKVEFGIGVLKDYWGYKVGPKLLQASLTWATENKMAKMTLSVIETNEKAIKLYKRFGFEVEGILKKDKLLEDGEYYSTIIMSRFLSE</sequence>
<dbReference type="GO" id="GO:0016740">
    <property type="term" value="F:transferase activity"/>
    <property type="evidence" value="ECO:0007669"/>
    <property type="project" value="UniProtKB-KW"/>
</dbReference>
<feature type="domain" description="N-acetyltransferase" evidence="1">
    <location>
        <begin position="15"/>
        <end position="182"/>
    </location>
</feature>
<keyword evidence="2" id="KW-0808">Transferase</keyword>